<feature type="region of interest" description="Disordered" evidence="1">
    <location>
        <begin position="192"/>
        <end position="271"/>
    </location>
</feature>
<dbReference type="PANTHER" id="PTHR46413">
    <property type="entry name" value="HEAVY METAL-ASSOCIATED ISOPRENYLATED PLANT PROTEIN 6"/>
    <property type="match status" value="1"/>
</dbReference>
<proteinExistence type="predicted"/>
<keyword evidence="3" id="KW-1185">Reference proteome</keyword>
<dbReference type="CDD" id="cd00371">
    <property type="entry name" value="HMA"/>
    <property type="match status" value="1"/>
</dbReference>
<reference evidence="3" key="1">
    <citation type="journal article" date="2020" name="Plant Biotechnol. J.">
        <title>The pomegranate (Punica granatum L.) draft genome dissects genetic divergence between soft- and hard-seeded cultivars.</title>
        <authorList>
            <person name="Luo X."/>
            <person name="Li H."/>
            <person name="Wu Z."/>
            <person name="Yao W."/>
            <person name="Zhao P."/>
            <person name="Cao D."/>
            <person name="Yu H."/>
            <person name="Li K."/>
            <person name="Poudel K."/>
            <person name="Zhao D."/>
            <person name="Zhang F."/>
            <person name="Xia X."/>
            <person name="Chen L."/>
            <person name="Wang Q."/>
            <person name="Jing D."/>
            <person name="Cao S."/>
        </authorList>
    </citation>
    <scope>NUCLEOTIDE SEQUENCE [LARGE SCALE GENOMIC DNA]</scope>
    <source>
        <strain evidence="3">cv. Tunisia</strain>
    </source>
</reference>
<evidence type="ECO:0000313" key="4">
    <source>
        <dbReference type="RefSeq" id="XP_031395373.1"/>
    </source>
</evidence>
<accession>A0A6P8DTD3</accession>
<evidence type="ECO:0000256" key="1">
    <source>
        <dbReference type="SAM" id="MobiDB-lite"/>
    </source>
</evidence>
<organism evidence="3 4">
    <name type="scientific">Punica granatum</name>
    <name type="common">Pomegranate</name>
    <dbReference type="NCBI Taxonomy" id="22663"/>
    <lineage>
        <taxon>Eukaryota</taxon>
        <taxon>Viridiplantae</taxon>
        <taxon>Streptophyta</taxon>
        <taxon>Embryophyta</taxon>
        <taxon>Tracheophyta</taxon>
        <taxon>Spermatophyta</taxon>
        <taxon>Magnoliopsida</taxon>
        <taxon>eudicotyledons</taxon>
        <taxon>Gunneridae</taxon>
        <taxon>Pentapetalae</taxon>
        <taxon>rosids</taxon>
        <taxon>malvids</taxon>
        <taxon>Myrtales</taxon>
        <taxon>Lythraceae</taxon>
        <taxon>Punica</taxon>
    </lineage>
</organism>
<dbReference type="PANTHER" id="PTHR46413:SF1">
    <property type="entry name" value="HEAVY METAL-ASSOCIATED ISOPRENYLATED PLANT PROTEIN 6"/>
    <property type="match status" value="1"/>
</dbReference>
<dbReference type="GO" id="GO:0046872">
    <property type="term" value="F:metal ion binding"/>
    <property type="evidence" value="ECO:0007669"/>
    <property type="project" value="InterPro"/>
</dbReference>
<dbReference type="PROSITE" id="PS50846">
    <property type="entry name" value="HMA_2"/>
    <property type="match status" value="2"/>
</dbReference>
<feature type="region of interest" description="Disordered" evidence="1">
    <location>
        <begin position="93"/>
        <end position="126"/>
    </location>
</feature>
<evidence type="ECO:0000259" key="2">
    <source>
        <dbReference type="PROSITE" id="PS50846"/>
    </source>
</evidence>
<dbReference type="InterPro" id="IPR006121">
    <property type="entry name" value="HMA_dom"/>
</dbReference>
<feature type="domain" description="HMA" evidence="2">
    <location>
        <begin position="127"/>
        <end position="193"/>
    </location>
</feature>
<dbReference type="GeneID" id="116206717"/>
<dbReference type="Proteomes" id="UP000515151">
    <property type="component" value="Chromosome 5"/>
</dbReference>
<evidence type="ECO:0000313" key="3">
    <source>
        <dbReference type="Proteomes" id="UP000515151"/>
    </source>
</evidence>
<dbReference type="SUPFAM" id="SSF55008">
    <property type="entry name" value="HMA, heavy metal-associated domain"/>
    <property type="match status" value="2"/>
</dbReference>
<dbReference type="OrthoDB" id="773760at2759"/>
<feature type="region of interest" description="Disordered" evidence="1">
    <location>
        <begin position="1"/>
        <end position="31"/>
    </location>
</feature>
<dbReference type="Pfam" id="PF00403">
    <property type="entry name" value="HMA"/>
    <property type="match status" value="2"/>
</dbReference>
<dbReference type="InterPro" id="IPR036163">
    <property type="entry name" value="HMA_dom_sf"/>
</dbReference>
<feature type="compositionally biased region" description="Basic and acidic residues" evidence="1">
    <location>
        <begin position="1"/>
        <end position="17"/>
    </location>
</feature>
<dbReference type="RefSeq" id="XP_031395373.1">
    <property type="nucleotide sequence ID" value="XM_031539513.1"/>
</dbReference>
<reference evidence="4" key="2">
    <citation type="submission" date="2025-08" db="UniProtKB">
        <authorList>
            <consortium name="RefSeq"/>
        </authorList>
    </citation>
    <scope>IDENTIFICATION</scope>
    <source>
        <tissue evidence="4">Leaf</tissue>
    </source>
</reference>
<protein>
    <submittedName>
        <fullName evidence="4">Heavy metal-associated isoprenylated plant protein 5-like isoform X1</fullName>
    </submittedName>
</protein>
<feature type="domain" description="HMA" evidence="2">
    <location>
        <begin position="31"/>
        <end position="94"/>
    </location>
</feature>
<feature type="compositionally biased region" description="Basic and acidic residues" evidence="1">
    <location>
        <begin position="197"/>
        <end position="271"/>
    </location>
</feature>
<dbReference type="AlphaFoldDB" id="A0A6P8DTD3"/>
<feature type="compositionally biased region" description="Basic and acidic residues" evidence="1">
    <location>
        <begin position="93"/>
        <end position="125"/>
    </location>
</feature>
<dbReference type="Gene3D" id="3.30.70.100">
    <property type="match status" value="2"/>
</dbReference>
<dbReference type="InterPro" id="IPR044594">
    <property type="entry name" value="HIPP01/3/5/6"/>
</dbReference>
<gene>
    <name evidence="4" type="primary">LOC116206717</name>
</gene>
<sequence>MGEQVEVAKNEGEKKDAAPTADAGAKKDDGNDIIVLKMDMHCEGCAKKIRRAIRNFEGVEDVKADSSNNKLTVTGKVDPAKVKARLEEKTRKKVDIISPLPKKDAAPAGDKKPPADEKKEEEKKPKQTTVVMKIRLHCDGCIQKIRKIILKIKGVDSVNIEAAKDLVAVTGTMDVKELAPYLKQKLKRGIEVVPPPAKKDGGGADKKEGKESGGGDKKEGKESGGGDKKDGKEAPAAAEKKEGGDGGKTDGGDGGKKEENSKEVKAEKSGEQKLEMSKFEHHGSYHSQPSYWYDQGQPSYYSHSYAVEPYGYHGGYAGPPAPVYAHPVHEGYSHYPQYPVDPRLQAPQMFSDENPNACSVM</sequence>
<name>A0A6P8DTD3_PUNGR</name>